<keyword evidence="2" id="KW-1185">Reference proteome</keyword>
<evidence type="ECO:0000313" key="2">
    <source>
        <dbReference type="Proteomes" id="UP000184092"/>
    </source>
</evidence>
<organism evidence="1 2">
    <name type="scientific">Flavobacterium xinjiangense</name>
    <dbReference type="NCBI Taxonomy" id="178356"/>
    <lineage>
        <taxon>Bacteria</taxon>
        <taxon>Pseudomonadati</taxon>
        <taxon>Bacteroidota</taxon>
        <taxon>Flavobacteriia</taxon>
        <taxon>Flavobacteriales</taxon>
        <taxon>Flavobacteriaceae</taxon>
        <taxon>Flavobacterium</taxon>
    </lineage>
</organism>
<sequence>MTQKFFIILFFSFSVQWQKLQYSSYVLSYGFSVRCIKNITTYAICDSSAPTLVVPIVSSNEKKWMDNNLGASWAVTSNTDYGAYGCLHQWGRGNDGHASITCTSAIVGTSVDSSTTTLATTDTTEQALFITNGISLYHWRSNKNSTRWQGLAGTNNPCPSDYRIPTNAELTKEFTAYSITNSAMAYASGPDGGFKLVLKGFCSYDNGLICYTGSGGVLWSSAFNSCNAFYKTFFIGSISYNDDSRAYGFSVRCIK</sequence>
<dbReference type="Proteomes" id="UP000184092">
    <property type="component" value="Unassembled WGS sequence"/>
</dbReference>
<dbReference type="OrthoDB" id="9798299at2"/>
<dbReference type="STRING" id="178356.SAMN05216269_11735"/>
<proteinExistence type="predicted"/>
<protein>
    <submittedName>
        <fullName evidence="1">Succinogenes major domain (Fib_succ_major)</fullName>
    </submittedName>
</protein>
<evidence type="ECO:0000313" key="1">
    <source>
        <dbReference type="EMBL" id="SHN16218.1"/>
    </source>
</evidence>
<reference evidence="2" key="1">
    <citation type="submission" date="2016-11" db="EMBL/GenBank/DDBJ databases">
        <authorList>
            <person name="Varghese N."/>
            <person name="Submissions S."/>
        </authorList>
    </citation>
    <scope>NUCLEOTIDE SEQUENCE [LARGE SCALE GENOMIC DNA]</scope>
    <source>
        <strain evidence="2">CGMCC 1.2749</strain>
    </source>
</reference>
<dbReference type="RefSeq" id="WP_073211150.1">
    <property type="nucleotide sequence ID" value="NZ_FRCL01000017.1"/>
</dbReference>
<accession>A0A1M7PGP0</accession>
<gene>
    <name evidence="1" type="ORF">SAMN05216269_11735</name>
</gene>
<name>A0A1M7PGP0_9FLAO</name>
<dbReference type="EMBL" id="FRCL01000017">
    <property type="protein sequence ID" value="SHN16218.1"/>
    <property type="molecule type" value="Genomic_DNA"/>
</dbReference>
<dbReference type="AlphaFoldDB" id="A0A1M7PGP0"/>